<dbReference type="InterPro" id="IPR050307">
    <property type="entry name" value="Sterol_Desaturase_Related"/>
</dbReference>
<keyword evidence="4 5" id="KW-0472">Membrane</keyword>
<comment type="subcellular location">
    <subcellularLocation>
        <location evidence="1">Membrane</location>
    </subcellularLocation>
</comment>
<sequence>MADPKPDHADPSINEKLADQIQREWLFFIKRLPENTIARLGAVKFTLLVLQLLLIISNHVYHLGIWAVFVRFSTSHRNNFNQAVYHRTSGGLDFTKIASLHLWRGFVVPSLFGCSAYVITALLCLRHELYHWKPELLEHYGRVVSESRFGFLIPKRWLDFCFQVYKQKHEEHRSNTIQPADRKHDALRDTVEFRRVLRQVGINLLVSVPAIFTMWMALLQTEIETQHILELPRSYVPPVQGVVWYLINDMFYFYPHWIAHSSSLVASGPSPSNNNNIKLPLPRPVLRFLHKQFKESHRLHHRCKANIGVAAWYCSVWEQILFNLFPALVGPVITQILADLFGLSPTWGTHLVTLYVWIAAAAASSVLAHTGYRSMWNDPGQHDLHHERAFDPKAACNFGTFGVFDWIHGTKSQVPAKDAAAWRGQRDRQAALWEAAERSGVPLTESQKAVVKQPVHDGKEWVRKDV</sequence>
<keyword evidence="3 5" id="KW-1133">Transmembrane helix</keyword>
<dbReference type="AlphaFoldDB" id="A0AAE0NGA4"/>
<dbReference type="GO" id="GO:0016020">
    <property type="term" value="C:membrane"/>
    <property type="evidence" value="ECO:0007669"/>
    <property type="project" value="UniProtKB-SubCell"/>
</dbReference>
<dbReference type="Pfam" id="PF04116">
    <property type="entry name" value="FA_hydroxylase"/>
    <property type="match status" value="1"/>
</dbReference>
<feature type="transmembrane region" description="Helical" evidence="5">
    <location>
        <begin position="200"/>
        <end position="218"/>
    </location>
</feature>
<dbReference type="GO" id="GO:0016491">
    <property type="term" value="F:oxidoreductase activity"/>
    <property type="evidence" value="ECO:0007669"/>
    <property type="project" value="InterPro"/>
</dbReference>
<evidence type="ECO:0000256" key="3">
    <source>
        <dbReference type="ARBA" id="ARBA00022989"/>
    </source>
</evidence>
<dbReference type="GO" id="GO:0008610">
    <property type="term" value="P:lipid biosynthetic process"/>
    <property type="evidence" value="ECO:0007669"/>
    <property type="project" value="InterPro"/>
</dbReference>
<evidence type="ECO:0000313" key="8">
    <source>
        <dbReference type="Proteomes" id="UP001285441"/>
    </source>
</evidence>
<proteinExistence type="predicted"/>
<evidence type="ECO:0000259" key="6">
    <source>
        <dbReference type="Pfam" id="PF04116"/>
    </source>
</evidence>
<reference evidence="7" key="2">
    <citation type="submission" date="2023-06" db="EMBL/GenBank/DDBJ databases">
        <authorList>
            <consortium name="Lawrence Berkeley National Laboratory"/>
            <person name="Haridas S."/>
            <person name="Hensen N."/>
            <person name="Bonometti L."/>
            <person name="Westerberg I."/>
            <person name="Brannstrom I.O."/>
            <person name="Guillou S."/>
            <person name="Cros-Aarteil S."/>
            <person name="Calhoun S."/>
            <person name="Kuo A."/>
            <person name="Mondo S."/>
            <person name="Pangilinan J."/>
            <person name="Riley R."/>
            <person name="LaButti K."/>
            <person name="Andreopoulos B."/>
            <person name="Lipzen A."/>
            <person name="Chen C."/>
            <person name="Yanf M."/>
            <person name="Daum C."/>
            <person name="Ng V."/>
            <person name="Clum A."/>
            <person name="Steindorff A."/>
            <person name="Ohm R."/>
            <person name="Martin F."/>
            <person name="Silar P."/>
            <person name="Natvig D."/>
            <person name="Lalanne C."/>
            <person name="Gautier V."/>
            <person name="Ament-velasquez S.L."/>
            <person name="Kruys A."/>
            <person name="Hutchinson M.I."/>
            <person name="Powell A.J."/>
            <person name="Barry K."/>
            <person name="Miller A.N."/>
            <person name="Grigoriev I.V."/>
            <person name="Debuchy R."/>
            <person name="Gladieux P."/>
            <person name="Thoren M.H."/>
            <person name="Johannesson H."/>
        </authorList>
    </citation>
    <scope>NUCLEOTIDE SEQUENCE</scope>
    <source>
        <strain evidence="7">CBS 232.78</strain>
    </source>
</reference>
<reference evidence="7" key="1">
    <citation type="journal article" date="2023" name="Mol. Phylogenet. Evol.">
        <title>Genome-scale phylogeny and comparative genomics of the fungal order Sordariales.</title>
        <authorList>
            <person name="Hensen N."/>
            <person name="Bonometti L."/>
            <person name="Westerberg I."/>
            <person name="Brannstrom I.O."/>
            <person name="Guillou S."/>
            <person name="Cros-Aarteil S."/>
            <person name="Calhoun S."/>
            <person name="Haridas S."/>
            <person name="Kuo A."/>
            <person name="Mondo S."/>
            <person name="Pangilinan J."/>
            <person name="Riley R."/>
            <person name="LaButti K."/>
            <person name="Andreopoulos B."/>
            <person name="Lipzen A."/>
            <person name="Chen C."/>
            <person name="Yan M."/>
            <person name="Daum C."/>
            <person name="Ng V."/>
            <person name="Clum A."/>
            <person name="Steindorff A."/>
            <person name="Ohm R.A."/>
            <person name="Martin F."/>
            <person name="Silar P."/>
            <person name="Natvig D.O."/>
            <person name="Lalanne C."/>
            <person name="Gautier V."/>
            <person name="Ament-Velasquez S.L."/>
            <person name="Kruys A."/>
            <person name="Hutchinson M.I."/>
            <person name="Powell A.J."/>
            <person name="Barry K."/>
            <person name="Miller A.N."/>
            <person name="Grigoriev I.V."/>
            <person name="Debuchy R."/>
            <person name="Gladieux P."/>
            <person name="Hiltunen Thoren M."/>
            <person name="Johannesson H."/>
        </authorList>
    </citation>
    <scope>NUCLEOTIDE SEQUENCE</scope>
    <source>
        <strain evidence="7">CBS 232.78</strain>
    </source>
</reference>
<accession>A0AAE0NGA4</accession>
<feature type="domain" description="Fatty acid hydroxylase" evidence="6">
    <location>
        <begin position="287"/>
        <end position="410"/>
    </location>
</feature>
<comment type="caution">
    <text evidence="7">The sequence shown here is derived from an EMBL/GenBank/DDBJ whole genome shotgun (WGS) entry which is preliminary data.</text>
</comment>
<organism evidence="7 8">
    <name type="scientific">Podospora didyma</name>
    <dbReference type="NCBI Taxonomy" id="330526"/>
    <lineage>
        <taxon>Eukaryota</taxon>
        <taxon>Fungi</taxon>
        <taxon>Dikarya</taxon>
        <taxon>Ascomycota</taxon>
        <taxon>Pezizomycotina</taxon>
        <taxon>Sordariomycetes</taxon>
        <taxon>Sordariomycetidae</taxon>
        <taxon>Sordariales</taxon>
        <taxon>Podosporaceae</taxon>
        <taxon>Podospora</taxon>
    </lineage>
</organism>
<feature type="transmembrane region" description="Helical" evidence="5">
    <location>
        <begin position="45"/>
        <end position="69"/>
    </location>
</feature>
<keyword evidence="8" id="KW-1185">Reference proteome</keyword>
<evidence type="ECO:0000256" key="4">
    <source>
        <dbReference type="ARBA" id="ARBA00023136"/>
    </source>
</evidence>
<evidence type="ECO:0000256" key="5">
    <source>
        <dbReference type="SAM" id="Phobius"/>
    </source>
</evidence>
<gene>
    <name evidence="7" type="ORF">B0H63DRAFT_450281</name>
</gene>
<evidence type="ECO:0000313" key="7">
    <source>
        <dbReference type="EMBL" id="KAK3380891.1"/>
    </source>
</evidence>
<dbReference type="Proteomes" id="UP001285441">
    <property type="component" value="Unassembled WGS sequence"/>
</dbReference>
<dbReference type="GO" id="GO:0005506">
    <property type="term" value="F:iron ion binding"/>
    <property type="evidence" value="ECO:0007669"/>
    <property type="project" value="InterPro"/>
</dbReference>
<keyword evidence="2 5" id="KW-0812">Transmembrane</keyword>
<name>A0AAE0NGA4_9PEZI</name>
<feature type="transmembrane region" description="Helical" evidence="5">
    <location>
        <begin position="102"/>
        <end position="125"/>
    </location>
</feature>
<evidence type="ECO:0000256" key="1">
    <source>
        <dbReference type="ARBA" id="ARBA00004370"/>
    </source>
</evidence>
<protein>
    <recommendedName>
        <fullName evidence="6">Fatty acid hydroxylase domain-containing protein</fullName>
    </recommendedName>
</protein>
<dbReference type="InterPro" id="IPR006694">
    <property type="entry name" value="Fatty_acid_hydroxylase"/>
</dbReference>
<evidence type="ECO:0000256" key="2">
    <source>
        <dbReference type="ARBA" id="ARBA00022692"/>
    </source>
</evidence>
<dbReference type="EMBL" id="JAULSW010000005">
    <property type="protein sequence ID" value="KAK3380891.1"/>
    <property type="molecule type" value="Genomic_DNA"/>
</dbReference>
<dbReference type="PANTHER" id="PTHR11863">
    <property type="entry name" value="STEROL DESATURASE"/>
    <property type="match status" value="1"/>
</dbReference>